<name>A0A0Q9YWG8_9GAMM</name>
<dbReference type="EMBL" id="LKAJ02000001">
    <property type="protein sequence ID" value="MCS5709999.1"/>
    <property type="molecule type" value="Genomic_DNA"/>
</dbReference>
<comment type="caution">
    <text evidence="1">The sequence shown here is derived from an EMBL/GenBank/DDBJ whole genome shotgun (WGS) entry which is preliminary data.</text>
</comment>
<reference evidence="2" key="2">
    <citation type="journal article" date="2016" name="Genome Announc.">
        <title>Draft Genome Sequences of Two Novel Amoeba-Resistant Intranuclear Bacteria, 'Candidatus Berkiella cookevillensis' and 'Candidatus Berkiella aquae'.</title>
        <authorList>
            <person name="Mehari Y.T."/>
            <person name="Arivett B.A."/>
            <person name="Farone A.L."/>
            <person name="Gunderson J.H."/>
            <person name="Farone M.B."/>
        </authorList>
    </citation>
    <scope>NUCLEOTIDE SEQUENCE</scope>
    <source>
        <strain evidence="2">HT99</strain>
    </source>
</reference>
<sequence length="71" mass="7316">MRIITNQELMEVAAAGINLPYVFNEAIDYGALGVLFNIVLNGVTAATIGNGFLMGAGVGVGCAIVHSVIYS</sequence>
<dbReference type="STRING" id="295108.HT99x_01967"/>
<accession>A0A0Q9YWG8</accession>
<protein>
    <submittedName>
        <fullName evidence="1">Uncharacterized protein</fullName>
    </submittedName>
</protein>
<evidence type="ECO:0000313" key="1">
    <source>
        <dbReference type="EMBL" id="KRG21047.1"/>
    </source>
</evidence>
<dbReference type="RefSeq" id="WP_075066588.1">
    <property type="nucleotide sequence ID" value="NZ_LKAJ02000001.1"/>
</dbReference>
<organism evidence="1">
    <name type="scientific">Candidatus Berkiella aquae</name>
    <dbReference type="NCBI Taxonomy" id="295108"/>
    <lineage>
        <taxon>Bacteria</taxon>
        <taxon>Pseudomonadati</taxon>
        <taxon>Pseudomonadota</taxon>
        <taxon>Gammaproteobacteria</taxon>
        <taxon>Candidatus Berkiellales</taxon>
        <taxon>Candidatus Berkiellaceae</taxon>
        <taxon>Candidatus Berkiella</taxon>
    </lineage>
</organism>
<evidence type="ECO:0000313" key="3">
    <source>
        <dbReference type="Proteomes" id="UP000051497"/>
    </source>
</evidence>
<dbReference type="AlphaFoldDB" id="A0A0Q9YWG8"/>
<dbReference type="EMBL" id="LKAJ01000007">
    <property type="protein sequence ID" value="KRG21047.1"/>
    <property type="molecule type" value="Genomic_DNA"/>
</dbReference>
<gene>
    <name evidence="2" type="ORF">HT99x_001015</name>
    <name evidence="1" type="ORF">HT99x_01967</name>
</gene>
<evidence type="ECO:0000313" key="2">
    <source>
        <dbReference type="EMBL" id="MCS5709999.1"/>
    </source>
</evidence>
<reference evidence="2" key="3">
    <citation type="submission" date="2021-06" db="EMBL/GenBank/DDBJ databases">
        <title>Genomic Description and Analysis of Intracellular Bacteria, Candidatus Berkiella cookevillensis and Candidatus Berkiella aquae.</title>
        <authorList>
            <person name="Kidane D.T."/>
            <person name="Mehari Y.T."/>
            <person name="Rice F.C."/>
            <person name="Arivett B.A."/>
            <person name="Farone A.L."/>
            <person name="Berk S.G."/>
            <person name="Farone M.B."/>
        </authorList>
    </citation>
    <scope>NUCLEOTIDE SEQUENCE</scope>
    <source>
        <strain evidence="2">HT99</strain>
    </source>
</reference>
<keyword evidence="3" id="KW-1185">Reference proteome</keyword>
<reference evidence="1" key="1">
    <citation type="submission" date="2015-09" db="EMBL/GenBank/DDBJ databases">
        <title>Draft Genome Sequences of Two Novel Amoeba-resistant Intranuclear Bacteria, Candidatus Berkiella cookevillensis and Candidatus Berkiella aquae.</title>
        <authorList>
            <person name="Mehari Y.T."/>
            <person name="Arivett B.A."/>
            <person name="Farone A.L."/>
            <person name="Gunderson J.H."/>
            <person name="Farone M.B."/>
        </authorList>
    </citation>
    <scope>NUCLEOTIDE SEQUENCE [LARGE SCALE GENOMIC DNA]</scope>
    <source>
        <strain evidence="1">HT99</strain>
    </source>
</reference>
<dbReference type="Proteomes" id="UP000051497">
    <property type="component" value="Unassembled WGS sequence"/>
</dbReference>
<proteinExistence type="predicted"/>